<dbReference type="Gene3D" id="3.20.80.10">
    <property type="entry name" value="Regulatory factor, effector binding domain"/>
    <property type="match status" value="1"/>
</dbReference>
<protein>
    <recommendedName>
        <fullName evidence="1">AraC effector-binding domain-containing protein</fullName>
    </recommendedName>
</protein>
<evidence type="ECO:0000259" key="1">
    <source>
        <dbReference type="SMART" id="SM00871"/>
    </source>
</evidence>
<name>A0A2S5G7H6_9BACL</name>
<keyword evidence="3" id="KW-1185">Reference proteome</keyword>
<dbReference type="InterPro" id="IPR011256">
    <property type="entry name" value="Reg_factor_effector_dom_sf"/>
</dbReference>
<evidence type="ECO:0000313" key="2">
    <source>
        <dbReference type="EMBL" id="PPA68881.1"/>
    </source>
</evidence>
<dbReference type="InterPro" id="IPR010499">
    <property type="entry name" value="AraC_E-bd"/>
</dbReference>
<feature type="domain" description="AraC effector-binding" evidence="1">
    <location>
        <begin position="2"/>
        <end position="153"/>
    </location>
</feature>
<evidence type="ECO:0000313" key="3">
    <source>
        <dbReference type="Proteomes" id="UP000239047"/>
    </source>
</evidence>
<dbReference type="AlphaFoldDB" id="A0A2S5G7H6"/>
<accession>A0A2S5G7H6</accession>
<comment type="caution">
    <text evidence="2">The sequence shown here is derived from an EMBL/GenBank/DDBJ whole genome shotgun (WGS) entry which is preliminary data.</text>
</comment>
<dbReference type="Proteomes" id="UP000239047">
    <property type="component" value="Unassembled WGS sequence"/>
</dbReference>
<gene>
    <name evidence="2" type="ORF">C4B60_18365</name>
</gene>
<dbReference type="InterPro" id="IPR029442">
    <property type="entry name" value="GyrI-like"/>
</dbReference>
<proteinExistence type="predicted"/>
<dbReference type="EMBL" id="PREZ01000008">
    <property type="protein sequence ID" value="PPA68881.1"/>
    <property type="molecule type" value="Genomic_DNA"/>
</dbReference>
<reference evidence="2 3" key="1">
    <citation type="submission" date="2018-02" db="EMBL/GenBank/DDBJ databases">
        <title>Jeotgalibacillus proteolyticum sp. nov. a protease producing bacterium isolated from ocean sediments of Laizhou Bay.</title>
        <authorList>
            <person name="Li Y."/>
        </authorList>
    </citation>
    <scope>NUCLEOTIDE SEQUENCE [LARGE SCALE GENOMIC DNA]</scope>
    <source>
        <strain evidence="2 3">22-7</strain>
    </source>
</reference>
<dbReference type="Pfam" id="PF06445">
    <property type="entry name" value="GyrI-like"/>
    <property type="match status" value="1"/>
</dbReference>
<sequence length="160" mass="18111">MKDFQVIKKSSFYFIGLKWTGTYEAAAHGEIRPVIEASKVRLKELNLAGENSSLIGLSYQDRPDGFTYYIGTEAMNTDGIPPDLHGIIVPSNHYAVTEHEGQNAWKSYEKLYRWVEKQGLQINSHGLIHLEVYSMDYDPYKMSPSLVIGVPLKKKGKSID</sequence>
<organism evidence="2 3">
    <name type="scientific">Jeotgalibacillus proteolyticus</name>
    <dbReference type="NCBI Taxonomy" id="2082395"/>
    <lineage>
        <taxon>Bacteria</taxon>
        <taxon>Bacillati</taxon>
        <taxon>Bacillota</taxon>
        <taxon>Bacilli</taxon>
        <taxon>Bacillales</taxon>
        <taxon>Caryophanaceae</taxon>
        <taxon>Jeotgalibacillus</taxon>
    </lineage>
</organism>
<dbReference type="SMART" id="SM00871">
    <property type="entry name" value="AraC_E_bind"/>
    <property type="match status" value="1"/>
</dbReference>
<dbReference type="RefSeq" id="WP_104059497.1">
    <property type="nucleotide sequence ID" value="NZ_PREZ01000008.1"/>
</dbReference>
<dbReference type="OrthoDB" id="2364201at2"/>
<dbReference type="SUPFAM" id="SSF55136">
    <property type="entry name" value="Probable bacterial effector-binding domain"/>
    <property type="match status" value="1"/>
</dbReference>